<dbReference type="PANTHER" id="PTHR30055:SF151">
    <property type="entry name" value="TRANSCRIPTIONAL REGULATORY PROTEIN"/>
    <property type="match status" value="1"/>
</dbReference>
<evidence type="ECO:0000313" key="7">
    <source>
        <dbReference type="Proteomes" id="UP001499930"/>
    </source>
</evidence>
<feature type="domain" description="HTH tetR-type" evidence="5">
    <location>
        <begin position="5"/>
        <end position="65"/>
    </location>
</feature>
<dbReference type="PANTHER" id="PTHR30055">
    <property type="entry name" value="HTH-TYPE TRANSCRIPTIONAL REGULATOR RUTR"/>
    <property type="match status" value="1"/>
</dbReference>
<evidence type="ECO:0000256" key="3">
    <source>
        <dbReference type="ARBA" id="ARBA00023163"/>
    </source>
</evidence>
<dbReference type="SUPFAM" id="SSF48498">
    <property type="entry name" value="Tetracyclin repressor-like, C-terminal domain"/>
    <property type="match status" value="1"/>
</dbReference>
<dbReference type="InterPro" id="IPR009057">
    <property type="entry name" value="Homeodomain-like_sf"/>
</dbReference>
<evidence type="ECO:0000256" key="1">
    <source>
        <dbReference type="ARBA" id="ARBA00023015"/>
    </source>
</evidence>
<comment type="caution">
    <text evidence="6">The sequence shown here is derived from an EMBL/GenBank/DDBJ whole genome shotgun (WGS) entry which is preliminary data.</text>
</comment>
<dbReference type="Pfam" id="PF17935">
    <property type="entry name" value="TetR_C_27"/>
    <property type="match status" value="1"/>
</dbReference>
<dbReference type="InterPro" id="IPR001647">
    <property type="entry name" value="HTH_TetR"/>
</dbReference>
<dbReference type="Proteomes" id="UP001499930">
    <property type="component" value="Unassembled WGS sequence"/>
</dbReference>
<dbReference type="InterPro" id="IPR041478">
    <property type="entry name" value="TetR_C_27"/>
</dbReference>
<organism evidence="6 7">
    <name type="scientific">Streptosporangium longisporum</name>
    <dbReference type="NCBI Taxonomy" id="46187"/>
    <lineage>
        <taxon>Bacteria</taxon>
        <taxon>Bacillati</taxon>
        <taxon>Actinomycetota</taxon>
        <taxon>Actinomycetes</taxon>
        <taxon>Streptosporangiales</taxon>
        <taxon>Streptosporangiaceae</taxon>
        <taxon>Streptosporangium</taxon>
    </lineage>
</organism>
<dbReference type="RefSeq" id="WP_344897348.1">
    <property type="nucleotide sequence ID" value="NZ_BAAAWD010000010.1"/>
</dbReference>
<dbReference type="InterPro" id="IPR050109">
    <property type="entry name" value="HTH-type_TetR-like_transc_reg"/>
</dbReference>
<dbReference type="Pfam" id="PF00440">
    <property type="entry name" value="TetR_N"/>
    <property type="match status" value="1"/>
</dbReference>
<gene>
    <name evidence="6" type="ORF">GCM10017559_40020</name>
</gene>
<dbReference type="SUPFAM" id="SSF46689">
    <property type="entry name" value="Homeodomain-like"/>
    <property type="match status" value="1"/>
</dbReference>
<sequence>MPDHALTPERIIAAAEETLRRFGPAKATVVDVARALGVSHAAVYRHFPSKTALREAVTSAWLSGVRQPLEEVRAGSGRPAAPLLREWLTVLAHQKRDRALRDPELFATYVALVGESSGAVEAHVSELVADLTGIIAAGVEQGVFRVADAGTAARALLNATSPFHNPAYAEAWSRPSFEQDLQDVLDLLLRGLS</sequence>
<feature type="DNA-binding region" description="H-T-H motif" evidence="4">
    <location>
        <begin position="28"/>
        <end position="47"/>
    </location>
</feature>
<keyword evidence="3" id="KW-0804">Transcription</keyword>
<dbReference type="PRINTS" id="PR00455">
    <property type="entry name" value="HTHTETR"/>
</dbReference>
<keyword evidence="1" id="KW-0805">Transcription regulation</keyword>
<evidence type="ECO:0000256" key="2">
    <source>
        <dbReference type="ARBA" id="ARBA00023125"/>
    </source>
</evidence>
<keyword evidence="2 4" id="KW-0238">DNA-binding</keyword>
<dbReference type="EMBL" id="BAAAWD010000010">
    <property type="protein sequence ID" value="GAA3012917.1"/>
    <property type="molecule type" value="Genomic_DNA"/>
</dbReference>
<dbReference type="Gene3D" id="1.10.357.10">
    <property type="entry name" value="Tetracycline Repressor, domain 2"/>
    <property type="match status" value="1"/>
</dbReference>
<keyword evidence="7" id="KW-1185">Reference proteome</keyword>
<evidence type="ECO:0000259" key="5">
    <source>
        <dbReference type="PROSITE" id="PS50977"/>
    </source>
</evidence>
<name>A0ABP6KIY2_9ACTN</name>
<accession>A0ABP6KIY2</accession>
<dbReference type="InterPro" id="IPR036271">
    <property type="entry name" value="Tet_transcr_reg_TetR-rel_C_sf"/>
</dbReference>
<dbReference type="InterPro" id="IPR023772">
    <property type="entry name" value="DNA-bd_HTH_TetR-type_CS"/>
</dbReference>
<protein>
    <submittedName>
        <fullName evidence="6">TetR family transcriptional regulator</fullName>
    </submittedName>
</protein>
<reference evidence="7" key="1">
    <citation type="journal article" date="2019" name="Int. J. Syst. Evol. Microbiol.">
        <title>The Global Catalogue of Microorganisms (GCM) 10K type strain sequencing project: providing services to taxonomists for standard genome sequencing and annotation.</title>
        <authorList>
            <consortium name="The Broad Institute Genomics Platform"/>
            <consortium name="The Broad Institute Genome Sequencing Center for Infectious Disease"/>
            <person name="Wu L."/>
            <person name="Ma J."/>
        </authorList>
    </citation>
    <scope>NUCLEOTIDE SEQUENCE [LARGE SCALE GENOMIC DNA]</scope>
    <source>
        <strain evidence="7">JCM 3106</strain>
    </source>
</reference>
<proteinExistence type="predicted"/>
<evidence type="ECO:0000256" key="4">
    <source>
        <dbReference type="PROSITE-ProRule" id="PRU00335"/>
    </source>
</evidence>
<dbReference type="PROSITE" id="PS01081">
    <property type="entry name" value="HTH_TETR_1"/>
    <property type="match status" value="1"/>
</dbReference>
<evidence type="ECO:0000313" key="6">
    <source>
        <dbReference type="EMBL" id="GAA3012917.1"/>
    </source>
</evidence>
<dbReference type="PROSITE" id="PS50977">
    <property type="entry name" value="HTH_TETR_2"/>
    <property type="match status" value="1"/>
</dbReference>